<dbReference type="GO" id="GO:0032467">
    <property type="term" value="P:positive regulation of cytokinesis"/>
    <property type="evidence" value="ECO:0007669"/>
    <property type="project" value="InterPro"/>
</dbReference>
<keyword evidence="2" id="KW-1185">Reference proteome</keyword>
<evidence type="ECO:0000313" key="1">
    <source>
        <dbReference type="EMBL" id="NWR62131.1"/>
    </source>
</evidence>
<proteinExistence type="predicted"/>
<gene>
    <name evidence="1" type="primary">Cspp1_1</name>
    <name evidence="1" type="ORF">BUCABY_R15793</name>
</gene>
<sequence length="183" mass="20071">FRNESNEFLKNSLLESDSAFIGANGETFPAIGEDHALPQLLHSARERRRRKQVALEHAEDVPQGQTRLLQPDSCSLHLLSSLDVDQLKDKNEEQLHCLTELRQESACSGGNVSLGEADDLLLQAPATAVRRPSSSDTVATEPWLRPGTSETLQRLMAEESSPAKLSPENTLWLSLHGLSTAHG</sequence>
<dbReference type="GO" id="GO:0005813">
    <property type="term" value="C:centrosome"/>
    <property type="evidence" value="ECO:0007669"/>
    <property type="project" value="InterPro"/>
</dbReference>
<dbReference type="AlphaFoldDB" id="A0A7K4YSS1"/>
<dbReference type="PANTHER" id="PTHR21616">
    <property type="entry name" value="CENTROSOME SPINDLE POLE ASSOCIATED PROTEIN"/>
    <property type="match status" value="1"/>
</dbReference>
<dbReference type="PANTHER" id="PTHR21616:SF2">
    <property type="entry name" value="CENTROSOME AND SPINDLE POLE-ASSOCIATED PROTEIN 1"/>
    <property type="match status" value="1"/>
</dbReference>
<feature type="non-terminal residue" evidence="1">
    <location>
        <position position="1"/>
    </location>
</feature>
<name>A0A7K4YSS1_BUCAB</name>
<dbReference type="InterPro" id="IPR026708">
    <property type="entry name" value="CSPP1"/>
</dbReference>
<reference evidence="1 2" key="1">
    <citation type="submission" date="2019-09" db="EMBL/GenBank/DDBJ databases">
        <title>Bird 10,000 Genomes (B10K) Project - Family phase.</title>
        <authorList>
            <person name="Zhang G."/>
        </authorList>
    </citation>
    <scope>NUCLEOTIDE SEQUENCE [LARGE SCALE GENOMIC DNA]</scope>
    <source>
        <strain evidence="1">B10K-DU-012-80</strain>
    </source>
</reference>
<accession>A0A7K4YSS1</accession>
<dbReference type="GO" id="GO:0000922">
    <property type="term" value="C:spindle pole"/>
    <property type="evidence" value="ECO:0007669"/>
    <property type="project" value="InterPro"/>
</dbReference>
<organism evidence="1 2">
    <name type="scientific">Bucorvus abyssinicus</name>
    <name type="common">Northern ground-hornbill</name>
    <name type="synonym">Abyssinian ground-hornbill</name>
    <dbReference type="NCBI Taxonomy" id="153643"/>
    <lineage>
        <taxon>Eukaryota</taxon>
        <taxon>Metazoa</taxon>
        <taxon>Chordata</taxon>
        <taxon>Craniata</taxon>
        <taxon>Vertebrata</taxon>
        <taxon>Euteleostomi</taxon>
        <taxon>Archelosauria</taxon>
        <taxon>Archosauria</taxon>
        <taxon>Dinosauria</taxon>
        <taxon>Saurischia</taxon>
        <taxon>Theropoda</taxon>
        <taxon>Coelurosauria</taxon>
        <taxon>Aves</taxon>
        <taxon>Neognathae</taxon>
        <taxon>Neoaves</taxon>
        <taxon>Telluraves</taxon>
        <taxon>Coraciimorphae</taxon>
        <taxon>Bucerotiformes</taxon>
        <taxon>Bucorvidae</taxon>
        <taxon>Bucorvus</taxon>
    </lineage>
</organism>
<feature type="non-terminal residue" evidence="1">
    <location>
        <position position="183"/>
    </location>
</feature>
<comment type="caution">
    <text evidence="1">The sequence shown here is derived from an EMBL/GenBank/DDBJ whole genome shotgun (WGS) entry which is preliminary data.</text>
</comment>
<protein>
    <submittedName>
        <fullName evidence="1">CSPP1 protein</fullName>
    </submittedName>
</protein>
<dbReference type="Proteomes" id="UP000551127">
    <property type="component" value="Unassembled WGS sequence"/>
</dbReference>
<dbReference type="GO" id="GO:0005874">
    <property type="term" value="C:microtubule"/>
    <property type="evidence" value="ECO:0007669"/>
    <property type="project" value="InterPro"/>
</dbReference>
<dbReference type="OrthoDB" id="10044099at2759"/>
<dbReference type="EMBL" id="VYZL01003599">
    <property type="protein sequence ID" value="NWR62131.1"/>
    <property type="molecule type" value="Genomic_DNA"/>
</dbReference>
<evidence type="ECO:0000313" key="2">
    <source>
        <dbReference type="Proteomes" id="UP000551127"/>
    </source>
</evidence>